<dbReference type="InterPro" id="IPR044824">
    <property type="entry name" value="MAIN-like"/>
</dbReference>
<evidence type="ECO:0000313" key="3">
    <source>
        <dbReference type="Proteomes" id="UP000187203"/>
    </source>
</evidence>
<organism evidence="2 3">
    <name type="scientific">Corchorus olitorius</name>
    <dbReference type="NCBI Taxonomy" id="93759"/>
    <lineage>
        <taxon>Eukaryota</taxon>
        <taxon>Viridiplantae</taxon>
        <taxon>Streptophyta</taxon>
        <taxon>Embryophyta</taxon>
        <taxon>Tracheophyta</taxon>
        <taxon>Spermatophyta</taxon>
        <taxon>Magnoliopsida</taxon>
        <taxon>eudicotyledons</taxon>
        <taxon>Gunneridae</taxon>
        <taxon>Pentapetalae</taxon>
        <taxon>rosids</taxon>
        <taxon>malvids</taxon>
        <taxon>Malvales</taxon>
        <taxon>Malvaceae</taxon>
        <taxon>Grewioideae</taxon>
        <taxon>Apeibeae</taxon>
        <taxon>Corchorus</taxon>
    </lineage>
</organism>
<evidence type="ECO:0000259" key="1">
    <source>
        <dbReference type="Pfam" id="PF10536"/>
    </source>
</evidence>
<dbReference type="EMBL" id="AWUE01024154">
    <property type="protein sequence ID" value="OMO51452.1"/>
    <property type="molecule type" value="Genomic_DNA"/>
</dbReference>
<dbReference type="PANTHER" id="PTHR46033:SF80">
    <property type="entry name" value="PROTEIN MAIN-LIKE 2-LIKE"/>
    <property type="match status" value="1"/>
</dbReference>
<sequence>MPHPLSITPLGLPFAPPVTARPKGSLRRLLCYGQGNFSRILNARFSTIDKLLDFDEKKASEEASKVIPEFQSPKDYPETQIVPFPSVGGFLWARYCREGLGPEMEKSVFVLTWLSLTFGCHPDGRVMNPFAAMAVKIAKGSSFPLAPFFLGNLYHCLDLLVNDEMEGCNSKVVYSTLNVYFLQMFLWEHFPHYADKGVSLSSLKGRFNDCWGKFLNYGPSEFLAVCNWFGKKLTGKKVFREVMDMEEEFCWRPYTEVQSGNVKFVRVLALPSLAEGKREEKEIPAAAADNLPLVLLLAAFCIGAL</sequence>
<name>A0A1R3G034_9ROSI</name>
<dbReference type="Pfam" id="PF10536">
    <property type="entry name" value="PMD"/>
    <property type="match status" value="1"/>
</dbReference>
<dbReference type="OrthoDB" id="1572276at2759"/>
<comment type="caution">
    <text evidence="2">The sequence shown here is derived from an EMBL/GenBank/DDBJ whole genome shotgun (WGS) entry which is preliminary data.</text>
</comment>
<proteinExistence type="predicted"/>
<dbReference type="PANTHER" id="PTHR46033">
    <property type="entry name" value="PROTEIN MAIN-LIKE 2"/>
    <property type="match status" value="1"/>
</dbReference>
<dbReference type="GO" id="GO:0010073">
    <property type="term" value="P:meristem maintenance"/>
    <property type="evidence" value="ECO:0007669"/>
    <property type="project" value="InterPro"/>
</dbReference>
<evidence type="ECO:0000313" key="2">
    <source>
        <dbReference type="EMBL" id="OMO51452.1"/>
    </source>
</evidence>
<reference evidence="3" key="1">
    <citation type="submission" date="2013-09" db="EMBL/GenBank/DDBJ databases">
        <title>Corchorus olitorius genome sequencing.</title>
        <authorList>
            <person name="Alam M."/>
            <person name="Haque M.S."/>
            <person name="Islam M.S."/>
            <person name="Emdad E.M."/>
            <person name="Islam M.M."/>
            <person name="Ahmed B."/>
            <person name="Halim A."/>
            <person name="Hossen Q.M.M."/>
            <person name="Hossain M.Z."/>
            <person name="Ahmed R."/>
            <person name="Khan M.M."/>
            <person name="Islam R."/>
            <person name="Rashid M.M."/>
            <person name="Khan S.A."/>
            <person name="Rahman M.S."/>
            <person name="Alam M."/>
            <person name="Yahiya A.S."/>
            <person name="Khan M.S."/>
            <person name="Azam M.S."/>
            <person name="Haque T."/>
            <person name="Lashkar M.Z.H."/>
            <person name="Akhand A.I."/>
            <person name="Morshed G."/>
            <person name="Roy S."/>
            <person name="Uddin K.S."/>
            <person name="Rabeya T."/>
            <person name="Hossain A.S."/>
            <person name="Chowdhury A."/>
            <person name="Snigdha A.R."/>
            <person name="Mortoza M.S."/>
            <person name="Matin S.A."/>
            <person name="Hoque S.M.E."/>
            <person name="Islam M.K."/>
            <person name="Roy D.K."/>
            <person name="Haider R."/>
            <person name="Moosa M.M."/>
            <person name="Elias S.M."/>
            <person name="Hasan A.M."/>
            <person name="Jahan S."/>
            <person name="Shafiuddin M."/>
            <person name="Mahmood N."/>
            <person name="Shommy N.S."/>
        </authorList>
    </citation>
    <scope>NUCLEOTIDE SEQUENCE [LARGE SCALE GENOMIC DNA]</scope>
    <source>
        <strain evidence="3">cv. O-4</strain>
    </source>
</reference>
<dbReference type="AlphaFoldDB" id="A0A1R3G034"/>
<dbReference type="InterPro" id="IPR019557">
    <property type="entry name" value="AminoTfrase-like_pln_mobile"/>
</dbReference>
<accession>A0A1R3G034</accession>
<feature type="domain" description="Aminotransferase-like plant mobile" evidence="1">
    <location>
        <begin position="100"/>
        <end position="261"/>
    </location>
</feature>
<gene>
    <name evidence="2" type="ORF">COLO4_37662</name>
</gene>
<protein>
    <recommendedName>
        <fullName evidence="1">Aminotransferase-like plant mobile domain-containing protein</fullName>
    </recommendedName>
</protein>
<dbReference type="Proteomes" id="UP000187203">
    <property type="component" value="Unassembled WGS sequence"/>
</dbReference>
<keyword evidence="3" id="KW-1185">Reference proteome</keyword>